<evidence type="ECO:0000256" key="5">
    <source>
        <dbReference type="ARBA" id="ARBA00023136"/>
    </source>
</evidence>
<keyword evidence="7" id="KW-1133">Transmembrane helix</keyword>
<reference evidence="9" key="1">
    <citation type="submission" date="2022-07" db="EMBL/GenBank/DDBJ databases">
        <title>Phylogenomic reconstructions and comparative analyses of Kickxellomycotina fungi.</title>
        <authorList>
            <person name="Reynolds N.K."/>
            <person name="Stajich J.E."/>
            <person name="Barry K."/>
            <person name="Grigoriev I.V."/>
            <person name="Crous P."/>
            <person name="Smith M.E."/>
        </authorList>
    </citation>
    <scope>NUCLEOTIDE SEQUENCE</scope>
    <source>
        <strain evidence="9">RSA 861</strain>
    </source>
</reference>
<evidence type="ECO:0000313" key="10">
    <source>
        <dbReference type="Proteomes" id="UP001150569"/>
    </source>
</evidence>
<keyword evidence="4" id="KW-0862">Zinc</keyword>
<dbReference type="GO" id="GO:0016020">
    <property type="term" value="C:membrane"/>
    <property type="evidence" value="ECO:0007669"/>
    <property type="project" value="UniProtKB-SubCell"/>
</dbReference>
<keyword evidence="10" id="KW-1185">Reference proteome</keyword>
<evidence type="ECO:0000256" key="6">
    <source>
        <dbReference type="SAM" id="MobiDB-lite"/>
    </source>
</evidence>
<evidence type="ECO:0000256" key="7">
    <source>
        <dbReference type="SAM" id="Phobius"/>
    </source>
</evidence>
<comment type="subcellular location">
    <subcellularLocation>
        <location evidence="1">Membrane</location>
        <topology evidence="1">Peripheral membrane protein</topology>
    </subcellularLocation>
</comment>
<dbReference type="SMART" id="SM00714">
    <property type="entry name" value="LITAF"/>
    <property type="match status" value="1"/>
</dbReference>
<organism evidence="9 10">
    <name type="scientific">Tieghemiomyces parasiticus</name>
    <dbReference type="NCBI Taxonomy" id="78921"/>
    <lineage>
        <taxon>Eukaryota</taxon>
        <taxon>Fungi</taxon>
        <taxon>Fungi incertae sedis</taxon>
        <taxon>Zoopagomycota</taxon>
        <taxon>Kickxellomycotina</taxon>
        <taxon>Dimargaritomycetes</taxon>
        <taxon>Dimargaritales</taxon>
        <taxon>Dimargaritaceae</taxon>
        <taxon>Tieghemiomyces</taxon>
    </lineage>
</organism>
<proteinExistence type="inferred from homology"/>
<keyword evidence="5 7" id="KW-0472">Membrane</keyword>
<comment type="similarity">
    <text evidence="2">Belongs to the CDIP1/LITAF family.</text>
</comment>
<accession>A0A9W8A801</accession>
<dbReference type="InterPro" id="IPR037519">
    <property type="entry name" value="LITAF_fam"/>
</dbReference>
<evidence type="ECO:0000259" key="8">
    <source>
        <dbReference type="PROSITE" id="PS51837"/>
    </source>
</evidence>
<dbReference type="OrthoDB" id="5599753at2759"/>
<protein>
    <recommendedName>
        <fullName evidence="8">LITAF domain-containing protein</fullName>
    </recommendedName>
</protein>
<feature type="domain" description="LITAF" evidence="8">
    <location>
        <begin position="76"/>
        <end position="158"/>
    </location>
</feature>
<evidence type="ECO:0000256" key="2">
    <source>
        <dbReference type="ARBA" id="ARBA00005975"/>
    </source>
</evidence>
<dbReference type="PANTHER" id="PTHR23292">
    <property type="entry name" value="LIPOPOLYSACCHARIDE-INDUCED TUMOR NECROSIS FACTOR-ALPHA FACTOR"/>
    <property type="match status" value="1"/>
</dbReference>
<evidence type="ECO:0000313" key="9">
    <source>
        <dbReference type="EMBL" id="KAJ1925304.1"/>
    </source>
</evidence>
<sequence>MAHNQPQDVKRAPEPSTTMPTPYGEASSLHATPITEAVPPMDPPAYQPSQHDTAESVAKDTEAFRAAQPALHHTATDISRQNPNMIVRNQPIVVHCPKCQTTVTSVIVPKTGTKGGIAALITCLVCWPVFWIPLVMDSCKDEVHLCPTCKQELGRIPA</sequence>
<dbReference type="PROSITE" id="PS51837">
    <property type="entry name" value="LITAF"/>
    <property type="match status" value="1"/>
</dbReference>
<feature type="transmembrane region" description="Helical" evidence="7">
    <location>
        <begin position="117"/>
        <end position="136"/>
    </location>
</feature>
<gene>
    <name evidence="9" type="ORF">IWQ60_004638</name>
</gene>
<keyword evidence="7" id="KW-0812">Transmembrane</keyword>
<evidence type="ECO:0000256" key="1">
    <source>
        <dbReference type="ARBA" id="ARBA00004170"/>
    </source>
</evidence>
<evidence type="ECO:0000256" key="3">
    <source>
        <dbReference type="ARBA" id="ARBA00022723"/>
    </source>
</evidence>
<dbReference type="PANTHER" id="PTHR23292:SF6">
    <property type="entry name" value="FI16602P1-RELATED"/>
    <property type="match status" value="1"/>
</dbReference>
<keyword evidence="3" id="KW-0479">Metal-binding</keyword>
<dbReference type="EMBL" id="JANBPT010000229">
    <property type="protein sequence ID" value="KAJ1925304.1"/>
    <property type="molecule type" value="Genomic_DNA"/>
</dbReference>
<dbReference type="GO" id="GO:0008270">
    <property type="term" value="F:zinc ion binding"/>
    <property type="evidence" value="ECO:0007669"/>
    <property type="project" value="TreeGrafter"/>
</dbReference>
<dbReference type="Pfam" id="PF10601">
    <property type="entry name" value="zf-LITAF-like"/>
    <property type="match status" value="1"/>
</dbReference>
<dbReference type="InterPro" id="IPR006629">
    <property type="entry name" value="LITAF"/>
</dbReference>
<evidence type="ECO:0000256" key="4">
    <source>
        <dbReference type="ARBA" id="ARBA00022833"/>
    </source>
</evidence>
<feature type="region of interest" description="Disordered" evidence="6">
    <location>
        <begin position="1"/>
        <end position="58"/>
    </location>
</feature>
<name>A0A9W8A801_9FUNG</name>
<dbReference type="AlphaFoldDB" id="A0A9W8A801"/>
<comment type="caution">
    <text evidence="9">The sequence shown here is derived from an EMBL/GenBank/DDBJ whole genome shotgun (WGS) entry which is preliminary data.</text>
</comment>
<dbReference type="Proteomes" id="UP001150569">
    <property type="component" value="Unassembled WGS sequence"/>
</dbReference>